<feature type="compositionally biased region" description="Pro residues" evidence="1">
    <location>
        <begin position="32"/>
        <end position="42"/>
    </location>
</feature>
<accession>A0A8D8HH29</accession>
<protein>
    <submittedName>
        <fullName evidence="2">(northern house mosquito) hypothetical protein</fullName>
    </submittedName>
</protein>
<feature type="region of interest" description="Disordered" evidence="1">
    <location>
        <begin position="30"/>
        <end position="59"/>
    </location>
</feature>
<proteinExistence type="predicted"/>
<organism evidence="2">
    <name type="scientific">Culex pipiens</name>
    <name type="common">House mosquito</name>
    <dbReference type="NCBI Taxonomy" id="7175"/>
    <lineage>
        <taxon>Eukaryota</taxon>
        <taxon>Metazoa</taxon>
        <taxon>Ecdysozoa</taxon>
        <taxon>Arthropoda</taxon>
        <taxon>Hexapoda</taxon>
        <taxon>Insecta</taxon>
        <taxon>Pterygota</taxon>
        <taxon>Neoptera</taxon>
        <taxon>Endopterygota</taxon>
        <taxon>Diptera</taxon>
        <taxon>Nematocera</taxon>
        <taxon>Culicoidea</taxon>
        <taxon>Culicidae</taxon>
        <taxon>Culicinae</taxon>
        <taxon>Culicini</taxon>
        <taxon>Culex</taxon>
        <taxon>Culex</taxon>
    </lineage>
</organism>
<dbReference type="AlphaFoldDB" id="A0A8D8HH29"/>
<evidence type="ECO:0000313" key="2">
    <source>
        <dbReference type="EMBL" id="CAG6534197.1"/>
    </source>
</evidence>
<dbReference type="EMBL" id="HBUE01316712">
    <property type="protein sequence ID" value="CAG6586098.1"/>
    <property type="molecule type" value="Transcribed_RNA"/>
</dbReference>
<sequence>MNALSGLRRISSGPGRFASRIAAFAMAAPMANPAPPPPPPQPLLGSAPISLSAKMGSTKKDEKRVVQILHFFENDLTSNWSCTITAGHYWLIACMPVVRPPSMMVQQRMEL</sequence>
<evidence type="ECO:0000256" key="1">
    <source>
        <dbReference type="SAM" id="MobiDB-lite"/>
    </source>
</evidence>
<reference evidence="2" key="1">
    <citation type="submission" date="2021-05" db="EMBL/GenBank/DDBJ databases">
        <authorList>
            <person name="Alioto T."/>
            <person name="Alioto T."/>
            <person name="Gomez Garrido J."/>
        </authorList>
    </citation>
    <scope>NUCLEOTIDE SEQUENCE</scope>
</reference>
<dbReference type="EMBL" id="HBUE01210301">
    <property type="protein sequence ID" value="CAG6534197.1"/>
    <property type="molecule type" value="Transcribed_RNA"/>
</dbReference>
<name>A0A8D8HH29_CULPI</name>